<accession>K0X346</accession>
<evidence type="ECO:0000313" key="3">
    <source>
        <dbReference type="Proteomes" id="UP000006044"/>
    </source>
</evidence>
<dbReference type="OrthoDB" id="3572539at2"/>
<dbReference type="InterPro" id="IPR014729">
    <property type="entry name" value="Rossmann-like_a/b/a_fold"/>
</dbReference>
<dbReference type="RefSeq" id="WP_008863048.1">
    <property type="nucleotide sequence ID" value="NZ_JH815206.1"/>
</dbReference>
<dbReference type="STRING" id="742726.HMPREF9448_02672"/>
<dbReference type="Gene3D" id="3.90.1490.10">
    <property type="entry name" value="putative n-type atp pyrophosphatase, domain 2"/>
    <property type="match status" value="1"/>
</dbReference>
<dbReference type="Gene3D" id="3.40.50.620">
    <property type="entry name" value="HUPs"/>
    <property type="match status" value="1"/>
</dbReference>
<dbReference type="InterPro" id="IPR002761">
    <property type="entry name" value="Diphthami_syn_dom"/>
</dbReference>
<comment type="caution">
    <text evidence="2">The sequence shown here is derived from an EMBL/GenBank/DDBJ whole genome shotgun (WGS) entry which is preliminary data.</text>
</comment>
<dbReference type="eggNOG" id="COG2102">
    <property type="taxonomic scope" value="Bacteria"/>
</dbReference>
<reference evidence="2 3" key="1">
    <citation type="submission" date="2012-08" db="EMBL/GenBank/DDBJ databases">
        <title>The Genome Sequence of Barnesiella intestinihominis YIT 11860.</title>
        <authorList>
            <consortium name="The Broad Institute Genome Sequencing Platform"/>
            <person name="Earl A."/>
            <person name="Ward D."/>
            <person name="Feldgarden M."/>
            <person name="Gevers D."/>
            <person name="Morotomi M."/>
            <person name="Walker B."/>
            <person name="Young S.K."/>
            <person name="Zeng Q."/>
            <person name="Gargeya S."/>
            <person name="Fitzgerald M."/>
            <person name="Haas B."/>
            <person name="Abouelleil A."/>
            <person name="Alvarado L."/>
            <person name="Arachchi H.M."/>
            <person name="Berlin A.M."/>
            <person name="Chapman S.B."/>
            <person name="Goldberg J."/>
            <person name="Griggs A."/>
            <person name="Gujja S."/>
            <person name="Hansen M."/>
            <person name="Howarth C."/>
            <person name="Imamovic A."/>
            <person name="Larimer J."/>
            <person name="McCowen C."/>
            <person name="Montmayeur A."/>
            <person name="Murphy C."/>
            <person name="Neiman D."/>
            <person name="Pearson M."/>
            <person name="Priest M."/>
            <person name="Roberts A."/>
            <person name="Saif S."/>
            <person name="Shea T."/>
            <person name="Sisk P."/>
            <person name="Sykes S."/>
            <person name="Wortman J."/>
            <person name="Nusbaum C."/>
            <person name="Birren B."/>
        </authorList>
    </citation>
    <scope>NUCLEOTIDE SEQUENCE [LARGE SCALE GENOMIC DNA]</scope>
    <source>
        <strain evidence="2 3">YIT 11860</strain>
    </source>
</reference>
<dbReference type="PATRIC" id="fig|742726.3.peg.2786"/>
<dbReference type="HOGENOM" id="CLU_010289_1_1_10"/>
<evidence type="ECO:0000259" key="1">
    <source>
        <dbReference type="Pfam" id="PF01902"/>
    </source>
</evidence>
<gene>
    <name evidence="2" type="ORF">HMPREF9448_02672</name>
</gene>
<name>K0X346_9BACT</name>
<sequence>MKTKAYFNWSSGKDSALALYRALNRFDIKALLTVIDSTNNRIPMHGTNLDLLKAQSQSIGIPLVTCDINTEYSEDKYKISLQEIIDKFKSQEISTALFGDIHLLELKIGREEKCRQAGLKTDFPLWNNSPQELLHEFIDSGFKAIITCIDGCVLDKTFVGRMIDYDFINDLPDGVDICGENGEYHSFVFDGPIFKEPVPCHLDPVSYKEYPCQDLKQNTGFWYIDIYNAP</sequence>
<protein>
    <recommendedName>
        <fullName evidence="1">Diphthamide synthase domain-containing protein</fullName>
    </recommendedName>
</protein>
<keyword evidence="3" id="KW-1185">Reference proteome</keyword>
<dbReference type="NCBIfam" id="TIGR00290">
    <property type="entry name" value="MJ0570_dom"/>
    <property type="match status" value="1"/>
</dbReference>
<dbReference type="AlphaFoldDB" id="K0X346"/>
<organism evidence="2 3">
    <name type="scientific">Barnesiella intestinihominis YIT 11860</name>
    <dbReference type="NCBI Taxonomy" id="742726"/>
    <lineage>
        <taxon>Bacteria</taxon>
        <taxon>Pseudomonadati</taxon>
        <taxon>Bacteroidota</taxon>
        <taxon>Bacteroidia</taxon>
        <taxon>Bacteroidales</taxon>
        <taxon>Barnesiellaceae</taxon>
        <taxon>Barnesiella</taxon>
    </lineage>
</organism>
<evidence type="ECO:0000313" key="2">
    <source>
        <dbReference type="EMBL" id="EJZ61994.1"/>
    </source>
</evidence>
<feature type="domain" description="Diphthamide synthase" evidence="1">
    <location>
        <begin position="8"/>
        <end position="196"/>
    </location>
</feature>
<dbReference type="EMBL" id="ADLE01000018">
    <property type="protein sequence ID" value="EJZ61994.1"/>
    <property type="molecule type" value="Genomic_DNA"/>
</dbReference>
<dbReference type="GeneID" id="77849851"/>
<dbReference type="Proteomes" id="UP000006044">
    <property type="component" value="Unassembled WGS sequence"/>
</dbReference>
<dbReference type="CDD" id="cd01994">
    <property type="entry name" value="AANH_PF0828-like"/>
    <property type="match status" value="1"/>
</dbReference>
<dbReference type="Pfam" id="PF01902">
    <property type="entry name" value="Diphthami_syn_2"/>
    <property type="match status" value="1"/>
</dbReference>
<proteinExistence type="predicted"/>
<dbReference type="SUPFAM" id="SSF52402">
    <property type="entry name" value="Adenine nucleotide alpha hydrolases-like"/>
    <property type="match status" value="1"/>
</dbReference>